<proteinExistence type="predicted"/>
<gene>
    <name evidence="2" type="ORF">CA267_018730</name>
</gene>
<feature type="compositionally biased region" description="Basic and acidic residues" evidence="1">
    <location>
        <begin position="1"/>
        <end position="15"/>
    </location>
</feature>
<evidence type="ECO:0000313" key="3">
    <source>
        <dbReference type="Proteomes" id="UP000219285"/>
    </source>
</evidence>
<name>A0A6M4MJ65_9ALTE</name>
<accession>A0A6M4MJ65</accession>
<reference evidence="3" key="1">
    <citation type="submission" date="2014-12" db="EMBL/GenBank/DDBJ databases">
        <title>Complete genome sequence of a multi-drug resistant Klebsiella pneumoniae.</title>
        <authorList>
            <person name="Hua X."/>
            <person name="Chen Q."/>
            <person name="Li X."/>
            <person name="Feng Y."/>
            <person name="Ruan Z."/>
            <person name="Yu Y."/>
        </authorList>
    </citation>
    <scope>NUCLEOTIDE SEQUENCE [LARGE SCALE GENOMIC DNA]</scope>
    <source>
        <strain evidence="3">5.12</strain>
    </source>
</reference>
<dbReference type="AlphaFoldDB" id="A0A6M4MJ65"/>
<dbReference type="RefSeq" id="WP_170669092.1">
    <property type="nucleotide sequence ID" value="NZ_CP052766.1"/>
</dbReference>
<organism evidence="2 3">
    <name type="scientific">Alteromonas pelagimontana</name>
    <dbReference type="NCBI Taxonomy" id="1858656"/>
    <lineage>
        <taxon>Bacteria</taxon>
        <taxon>Pseudomonadati</taxon>
        <taxon>Pseudomonadota</taxon>
        <taxon>Gammaproteobacteria</taxon>
        <taxon>Alteromonadales</taxon>
        <taxon>Alteromonadaceae</taxon>
        <taxon>Alteromonas/Salinimonas group</taxon>
        <taxon>Alteromonas</taxon>
    </lineage>
</organism>
<evidence type="ECO:0000313" key="2">
    <source>
        <dbReference type="EMBL" id="QJR82640.1"/>
    </source>
</evidence>
<reference evidence="2 3" key="2">
    <citation type="submission" date="2020-04" db="EMBL/GenBank/DDBJ databases">
        <title>Complete genome sequence of Alteromonas pelagimontana 5.12T.</title>
        <authorList>
            <person name="Sinha R.K."/>
            <person name="Krishnan K.P."/>
            <person name="Kurian J.P."/>
        </authorList>
    </citation>
    <scope>NUCLEOTIDE SEQUENCE [LARGE SCALE GENOMIC DNA]</scope>
    <source>
        <strain evidence="2 3">5.12</strain>
    </source>
</reference>
<evidence type="ECO:0000256" key="1">
    <source>
        <dbReference type="SAM" id="MobiDB-lite"/>
    </source>
</evidence>
<feature type="region of interest" description="Disordered" evidence="1">
    <location>
        <begin position="1"/>
        <end position="53"/>
    </location>
</feature>
<sequence>MSNNRKRPEHERDITLNDDDAEAGGAEESVCGEEDPGVALEDLVTHRDEADKR</sequence>
<dbReference type="KEGG" id="apel:CA267_018730"/>
<protein>
    <submittedName>
        <fullName evidence="2">Uncharacterized protein</fullName>
    </submittedName>
</protein>
<dbReference type="EMBL" id="CP052766">
    <property type="protein sequence ID" value="QJR82640.1"/>
    <property type="molecule type" value="Genomic_DNA"/>
</dbReference>
<dbReference type="Proteomes" id="UP000219285">
    <property type="component" value="Chromosome"/>
</dbReference>
<feature type="compositionally biased region" description="Basic and acidic residues" evidence="1">
    <location>
        <begin position="43"/>
        <end position="53"/>
    </location>
</feature>
<keyword evidence="3" id="KW-1185">Reference proteome</keyword>